<sequence length="275" mass="30710">MGASLSKTVNTKYEVRHTVEGQLVSTNISKKGSIKKKNKNSVKIKDGHKSRSATSQLTPETFLGVSEEICDTATQPQLSSGAIYRKKSSCVSCEARDVLLGTHRSRSGSEKSLRFSDFNKVLRKTRIYDWEMQPLDIALEDVEDVSLNHLLTHEEVTNILKILADLEISKENITETNYLRFCRHCLHAENRVVTAKLENQMIQQFNSVGQVKAGLISFTQFLNIEAVRLLGLRSKDSLVHLLTKAELAAAKKIFQNSDKSKIEDACKSGMNPASL</sequence>
<organism evidence="2 3">
    <name type="scientific">Candidula unifasciata</name>
    <dbReference type="NCBI Taxonomy" id="100452"/>
    <lineage>
        <taxon>Eukaryota</taxon>
        <taxon>Metazoa</taxon>
        <taxon>Spiralia</taxon>
        <taxon>Lophotrochozoa</taxon>
        <taxon>Mollusca</taxon>
        <taxon>Gastropoda</taxon>
        <taxon>Heterobranchia</taxon>
        <taxon>Euthyneura</taxon>
        <taxon>Panpulmonata</taxon>
        <taxon>Eupulmonata</taxon>
        <taxon>Stylommatophora</taxon>
        <taxon>Helicina</taxon>
        <taxon>Helicoidea</taxon>
        <taxon>Geomitridae</taxon>
        <taxon>Candidula</taxon>
    </lineage>
</organism>
<feature type="compositionally biased region" description="Basic residues" evidence="1">
    <location>
        <begin position="32"/>
        <end position="42"/>
    </location>
</feature>
<proteinExistence type="predicted"/>
<dbReference type="EMBL" id="CAJHNH020001150">
    <property type="protein sequence ID" value="CAG5121742.1"/>
    <property type="molecule type" value="Genomic_DNA"/>
</dbReference>
<evidence type="ECO:0000256" key="1">
    <source>
        <dbReference type="SAM" id="MobiDB-lite"/>
    </source>
</evidence>
<dbReference type="OrthoDB" id="9978298at2759"/>
<keyword evidence="3" id="KW-1185">Reference proteome</keyword>
<evidence type="ECO:0000313" key="2">
    <source>
        <dbReference type="EMBL" id="CAG5121742.1"/>
    </source>
</evidence>
<dbReference type="AlphaFoldDB" id="A0A8S3Z304"/>
<feature type="non-terminal residue" evidence="2">
    <location>
        <position position="275"/>
    </location>
</feature>
<comment type="caution">
    <text evidence="2">The sequence shown here is derived from an EMBL/GenBank/DDBJ whole genome shotgun (WGS) entry which is preliminary data.</text>
</comment>
<dbReference type="Proteomes" id="UP000678393">
    <property type="component" value="Unassembled WGS sequence"/>
</dbReference>
<accession>A0A8S3Z304</accession>
<name>A0A8S3Z304_9EUPU</name>
<protein>
    <submittedName>
        <fullName evidence="2">Uncharacterized protein</fullName>
    </submittedName>
</protein>
<feature type="region of interest" description="Disordered" evidence="1">
    <location>
        <begin position="30"/>
        <end position="57"/>
    </location>
</feature>
<evidence type="ECO:0000313" key="3">
    <source>
        <dbReference type="Proteomes" id="UP000678393"/>
    </source>
</evidence>
<reference evidence="2" key="1">
    <citation type="submission" date="2021-04" db="EMBL/GenBank/DDBJ databases">
        <authorList>
            <consortium name="Molecular Ecology Group"/>
        </authorList>
    </citation>
    <scope>NUCLEOTIDE SEQUENCE</scope>
</reference>
<gene>
    <name evidence="2" type="ORF">CUNI_LOCUS7300</name>
</gene>